<sequence length="124" mass="14329">MPQRDVLAACQQGIENWKKAFNAQDAKGCAEQYSENCTMHARPFGTFEGREAIQAFWQHIMDQGFKDVTYSDVNWEQCGENSYILTSKWTMNKAFGVVHREHWVVESDGHARLAHDDFEVQGER</sequence>
<reference evidence="2 3" key="1">
    <citation type="journal article" date="2012" name="Int. J. Syst. Evol. Microbiol.">
        <title>Vibrio caribbeanicus sp. nov., isolated from the marine sponge Scleritoderma cyanea.</title>
        <authorList>
            <person name="Hoffmann M."/>
            <person name="Monday S.R."/>
            <person name="Allard M.W."/>
            <person name="Strain E.A."/>
            <person name="Whittaker P."/>
            <person name="Naum M."/>
            <person name="McCarthy P.J."/>
            <person name="Lopez J.V."/>
            <person name="Fischer M."/>
            <person name="Brown E.W."/>
        </authorList>
    </citation>
    <scope>NUCLEOTIDE SEQUENCE [LARGE SCALE GENOMIC DNA]</scope>
    <source>
        <strain evidence="2 3">LMG 20546</strain>
    </source>
</reference>
<evidence type="ECO:0000313" key="3">
    <source>
        <dbReference type="Proteomes" id="UP000004371"/>
    </source>
</evidence>
<dbReference type="SUPFAM" id="SSF54427">
    <property type="entry name" value="NTF2-like"/>
    <property type="match status" value="1"/>
</dbReference>
<evidence type="ECO:0000259" key="1">
    <source>
        <dbReference type="Pfam" id="PF12680"/>
    </source>
</evidence>
<dbReference type="STRING" id="945543.VIBR0546_20088"/>
<dbReference type="eggNOG" id="COG4319">
    <property type="taxonomic scope" value="Bacteria"/>
</dbReference>
<dbReference type="InterPro" id="IPR032710">
    <property type="entry name" value="NTF2-like_dom_sf"/>
</dbReference>
<dbReference type="Gene3D" id="3.10.450.50">
    <property type="match status" value="1"/>
</dbReference>
<proteinExistence type="predicted"/>
<dbReference type="OrthoDB" id="1157330at2"/>
<dbReference type="Pfam" id="PF12680">
    <property type="entry name" value="SnoaL_2"/>
    <property type="match status" value="1"/>
</dbReference>
<name>E8LY15_9VIBR</name>
<keyword evidence="3" id="KW-1185">Reference proteome</keyword>
<dbReference type="InterPro" id="IPR037401">
    <property type="entry name" value="SnoaL-like"/>
</dbReference>
<accession>E8LY15</accession>
<gene>
    <name evidence="2" type="ORF">VIBR0546_20088</name>
</gene>
<evidence type="ECO:0000313" key="2">
    <source>
        <dbReference type="EMBL" id="EGA64388.1"/>
    </source>
</evidence>
<dbReference type="AlphaFoldDB" id="E8LY15"/>
<organism evidence="2 3">
    <name type="scientific">Vibrio brasiliensis LMG 20546</name>
    <dbReference type="NCBI Taxonomy" id="945543"/>
    <lineage>
        <taxon>Bacteria</taxon>
        <taxon>Pseudomonadati</taxon>
        <taxon>Pseudomonadota</taxon>
        <taxon>Gammaproteobacteria</taxon>
        <taxon>Vibrionales</taxon>
        <taxon>Vibrionaceae</taxon>
        <taxon>Vibrio</taxon>
        <taxon>Vibrio oreintalis group</taxon>
    </lineage>
</organism>
<feature type="domain" description="SnoaL-like" evidence="1">
    <location>
        <begin position="15"/>
        <end position="91"/>
    </location>
</feature>
<dbReference type="RefSeq" id="WP_006880740.1">
    <property type="nucleotide sequence ID" value="NZ_AEVS01000088.1"/>
</dbReference>
<comment type="caution">
    <text evidence="2">The sequence shown here is derived from an EMBL/GenBank/DDBJ whole genome shotgun (WGS) entry which is preliminary data.</text>
</comment>
<dbReference type="EMBL" id="AEVS01000088">
    <property type="protein sequence ID" value="EGA64388.1"/>
    <property type="molecule type" value="Genomic_DNA"/>
</dbReference>
<protein>
    <recommendedName>
        <fullName evidence="1">SnoaL-like domain-containing protein</fullName>
    </recommendedName>
</protein>
<dbReference type="Proteomes" id="UP000004371">
    <property type="component" value="Unassembled WGS sequence"/>
</dbReference>